<reference evidence="4 5" key="1">
    <citation type="journal article" date="2024" name="IMA Fungus">
        <title>Apiospora arundinis, a panoply of carbohydrate-active enzymes and secondary metabolites.</title>
        <authorList>
            <person name="Sorensen T."/>
            <person name="Petersen C."/>
            <person name="Muurmann A.T."/>
            <person name="Christiansen J.V."/>
            <person name="Brundto M.L."/>
            <person name="Overgaard C.K."/>
            <person name="Boysen A.T."/>
            <person name="Wollenberg R.D."/>
            <person name="Larsen T.O."/>
            <person name="Sorensen J.L."/>
            <person name="Nielsen K.L."/>
            <person name="Sondergaard T.E."/>
        </authorList>
    </citation>
    <scope>NUCLEOTIDE SEQUENCE [LARGE SCALE GENOMIC DNA]</scope>
    <source>
        <strain evidence="4 5">AAU 773</strain>
    </source>
</reference>
<evidence type="ECO:0000313" key="4">
    <source>
        <dbReference type="EMBL" id="KAK8862462.1"/>
    </source>
</evidence>
<feature type="compositionally biased region" description="Basic and acidic residues" evidence="1">
    <location>
        <begin position="95"/>
        <end position="112"/>
    </location>
</feature>
<accession>A0ABR2IFV6</accession>
<dbReference type="Proteomes" id="UP001390339">
    <property type="component" value="Unassembled WGS sequence"/>
</dbReference>
<dbReference type="PANTHER" id="PTHR13360">
    <property type="entry name" value="ACTIVATING SIGNAL COINTEGRATOR 1 COMPLEX SUBUNIT 1"/>
    <property type="match status" value="1"/>
</dbReference>
<organism evidence="4 5">
    <name type="scientific">Apiospora arundinis</name>
    <dbReference type="NCBI Taxonomy" id="335852"/>
    <lineage>
        <taxon>Eukaryota</taxon>
        <taxon>Fungi</taxon>
        <taxon>Dikarya</taxon>
        <taxon>Ascomycota</taxon>
        <taxon>Pezizomycotina</taxon>
        <taxon>Sordariomycetes</taxon>
        <taxon>Xylariomycetidae</taxon>
        <taxon>Amphisphaeriales</taxon>
        <taxon>Apiosporaceae</taxon>
        <taxon>Apiospora</taxon>
    </lineage>
</organism>
<comment type="caution">
    <text evidence="4">The sequence shown here is derived from an EMBL/GenBank/DDBJ whole genome shotgun (WGS) entry which is preliminary data.</text>
</comment>
<feature type="domain" description="A-kinase anchor protein 7-like phosphoesterase" evidence="3">
    <location>
        <begin position="7"/>
        <end position="257"/>
    </location>
</feature>
<sequence length="261" mass="28966">MPPRPSPTHFLCIPLVTSLSRQQLVSALTSFSSDVTSPQSFGVPAEAIRPVGTLHLTLGVMSFPKNEELDRATALLKTLAPRQILKAIGPQVQELESKDKDKDKDKDTDKGPPRLLPQQLSVTLRGLHSMQSSLSKATVLYSPPVDPDGTLQKFCESIKQTFQQAGIMAEEDRPLLLHATILNTIYVKGEKTTGAAGRQRGKRRERITIDARDMLDRYDDFIWMKDVPVEKIAICRVGAKKQEDGDEAYEVEAEIDMNNGQ</sequence>
<dbReference type="GO" id="GO:0016301">
    <property type="term" value="F:kinase activity"/>
    <property type="evidence" value="ECO:0007669"/>
    <property type="project" value="UniProtKB-KW"/>
</dbReference>
<dbReference type="Pfam" id="PF10469">
    <property type="entry name" value="AKAP7_NLS"/>
    <property type="match status" value="1"/>
</dbReference>
<dbReference type="PANTHER" id="PTHR13360:SF1">
    <property type="entry name" value="ACTIVATING SIGNAL COINTEGRATOR 1 COMPLEX SUBUNIT 1"/>
    <property type="match status" value="1"/>
</dbReference>
<keyword evidence="5" id="KW-1185">Reference proteome</keyword>
<evidence type="ECO:0000256" key="2">
    <source>
        <dbReference type="SAM" id="SignalP"/>
    </source>
</evidence>
<gene>
    <name evidence="4" type="ORF">PGQ11_008697</name>
</gene>
<keyword evidence="4" id="KW-0418">Kinase</keyword>
<protein>
    <submittedName>
        <fullName evidence="4">Kinase A anchor protein</fullName>
    </submittedName>
</protein>
<dbReference type="Gene3D" id="3.90.1140.10">
    <property type="entry name" value="Cyclic phosphodiesterase"/>
    <property type="match status" value="1"/>
</dbReference>
<keyword evidence="2" id="KW-0732">Signal</keyword>
<evidence type="ECO:0000256" key="1">
    <source>
        <dbReference type="SAM" id="MobiDB-lite"/>
    </source>
</evidence>
<feature type="region of interest" description="Disordered" evidence="1">
    <location>
        <begin position="90"/>
        <end position="119"/>
    </location>
</feature>
<evidence type="ECO:0000313" key="5">
    <source>
        <dbReference type="Proteomes" id="UP001390339"/>
    </source>
</evidence>
<dbReference type="InterPro" id="IPR019510">
    <property type="entry name" value="AKAP7-like_phosphoesterase"/>
</dbReference>
<feature type="signal peptide" evidence="2">
    <location>
        <begin position="1"/>
        <end position="27"/>
    </location>
</feature>
<keyword evidence="4" id="KW-0808">Transferase</keyword>
<evidence type="ECO:0000259" key="3">
    <source>
        <dbReference type="Pfam" id="PF10469"/>
    </source>
</evidence>
<dbReference type="EMBL" id="JAPCWZ010000005">
    <property type="protein sequence ID" value="KAK8862462.1"/>
    <property type="molecule type" value="Genomic_DNA"/>
</dbReference>
<dbReference type="InterPro" id="IPR009210">
    <property type="entry name" value="ASCC1"/>
</dbReference>
<name>A0ABR2IFV6_9PEZI</name>
<feature type="chain" id="PRO_5047168122" evidence="2">
    <location>
        <begin position="28"/>
        <end position="261"/>
    </location>
</feature>
<proteinExistence type="predicted"/>